<keyword evidence="9" id="KW-0378">Hydrolase</keyword>
<evidence type="ECO:0000256" key="7">
    <source>
        <dbReference type="ARBA" id="ARBA00022723"/>
    </source>
</evidence>
<evidence type="ECO:0000313" key="16">
    <source>
        <dbReference type="EMBL" id="KAA0203929.1"/>
    </source>
</evidence>
<evidence type="ECO:0000256" key="2">
    <source>
        <dbReference type="ARBA" id="ARBA00001913"/>
    </source>
</evidence>
<keyword evidence="12" id="KW-0868">Chloride</keyword>
<organism evidence="16">
    <name type="scientific">Hyalella azteca</name>
    <name type="common">Amphipod</name>
    <dbReference type="NCBI Taxonomy" id="294128"/>
    <lineage>
        <taxon>Eukaryota</taxon>
        <taxon>Metazoa</taxon>
        <taxon>Ecdysozoa</taxon>
        <taxon>Arthropoda</taxon>
        <taxon>Crustacea</taxon>
        <taxon>Multicrustacea</taxon>
        <taxon>Malacostraca</taxon>
        <taxon>Eumalacostraca</taxon>
        <taxon>Peracarida</taxon>
        <taxon>Amphipoda</taxon>
        <taxon>Senticaudata</taxon>
        <taxon>Talitrida</taxon>
        <taxon>Talitroidea</taxon>
        <taxon>Hyalellidae</taxon>
        <taxon>Hyalella</taxon>
    </lineage>
</organism>
<evidence type="ECO:0000259" key="15">
    <source>
        <dbReference type="SMART" id="SM00632"/>
    </source>
</evidence>
<dbReference type="SUPFAM" id="SSF51011">
    <property type="entry name" value="Glycosyl hydrolase domain"/>
    <property type="match status" value="1"/>
</dbReference>
<comment type="subunit">
    <text evidence="5">Monomer.</text>
</comment>
<dbReference type="Gene3D" id="2.60.40.1180">
    <property type="entry name" value="Golgi alpha-mannosidase II"/>
    <property type="match status" value="1"/>
</dbReference>
<comment type="cofactor">
    <cofactor evidence="3">
        <name>chloride</name>
        <dbReference type="ChEBI" id="CHEBI:17996"/>
    </cofactor>
</comment>
<dbReference type="GO" id="GO:0005975">
    <property type="term" value="P:carbohydrate metabolic process"/>
    <property type="evidence" value="ECO:0007669"/>
    <property type="project" value="InterPro"/>
</dbReference>
<dbReference type="FunFam" id="2.60.40.1180:FF:000020">
    <property type="entry name" value="Pancreatic alpha-amylase"/>
    <property type="match status" value="1"/>
</dbReference>
<evidence type="ECO:0000256" key="3">
    <source>
        <dbReference type="ARBA" id="ARBA00001923"/>
    </source>
</evidence>
<keyword evidence="11" id="KW-1015">Disulfide bond</keyword>
<evidence type="ECO:0000256" key="10">
    <source>
        <dbReference type="ARBA" id="ARBA00022837"/>
    </source>
</evidence>
<evidence type="ECO:0000256" key="6">
    <source>
        <dbReference type="ARBA" id="ARBA00012595"/>
    </source>
</evidence>
<evidence type="ECO:0000256" key="4">
    <source>
        <dbReference type="ARBA" id="ARBA00008061"/>
    </source>
</evidence>
<comment type="cofactor">
    <cofactor evidence="2">
        <name>Ca(2+)</name>
        <dbReference type="ChEBI" id="CHEBI:29108"/>
    </cofactor>
</comment>
<comment type="caution">
    <text evidence="16">The sequence shown here is derived from an EMBL/GenBank/DDBJ whole genome shotgun (WGS) entry which is preliminary data.</text>
</comment>
<evidence type="ECO:0000256" key="13">
    <source>
        <dbReference type="ARBA" id="ARBA00023277"/>
    </source>
</evidence>
<comment type="catalytic activity">
    <reaction evidence="1">
        <text>Endohydrolysis of (1-&gt;4)-alpha-D-glucosidic linkages in polysaccharides containing three or more (1-&gt;4)-alpha-linked D-glucose units.</text>
        <dbReference type="EC" id="3.2.1.1"/>
    </reaction>
</comment>
<keyword evidence="7" id="KW-0479">Metal-binding</keyword>
<dbReference type="SMART" id="SM00632">
    <property type="entry name" value="Aamy_C"/>
    <property type="match status" value="1"/>
</dbReference>
<feature type="domain" description="Alpha-amylase C-terminal" evidence="15">
    <location>
        <begin position="8"/>
        <end position="96"/>
    </location>
</feature>
<gene>
    <name evidence="16" type="ORF">HAZT_HAZT003499</name>
</gene>
<name>A0A6A0HEN4_HYAAZ</name>
<dbReference type="EC" id="3.2.1.1" evidence="6"/>
<dbReference type="Pfam" id="PF02806">
    <property type="entry name" value="Alpha-amylase_C"/>
    <property type="match status" value="1"/>
</dbReference>
<evidence type="ECO:0000256" key="12">
    <source>
        <dbReference type="ARBA" id="ARBA00023214"/>
    </source>
</evidence>
<keyword evidence="10" id="KW-0106">Calcium</keyword>
<keyword evidence="14" id="KW-0326">Glycosidase</keyword>
<comment type="similarity">
    <text evidence="4">Belongs to the glycosyl hydrolase 13 family.</text>
</comment>
<reference evidence="16" key="2">
    <citation type="journal article" date="2018" name="Environ. Sci. Technol.">
        <title>The Toxicogenome of Hyalella azteca: A Model for Sediment Ecotoxicology and Evolutionary Toxicology.</title>
        <authorList>
            <person name="Poynton H.C."/>
            <person name="Hasenbein S."/>
            <person name="Benoit J.B."/>
            <person name="Sepulveda M.S."/>
            <person name="Poelchau M.F."/>
            <person name="Hughes D.S.T."/>
            <person name="Murali S.C."/>
            <person name="Chen S."/>
            <person name="Glastad K.M."/>
            <person name="Goodisman M.A.D."/>
            <person name="Werren J.H."/>
            <person name="Vineis J.H."/>
            <person name="Bowen J.L."/>
            <person name="Friedrich M."/>
            <person name="Jones J."/>
            <person name="Robertson H.M."/>
            <person name="Feyereisen R."/>
            <person name="Mechler-Hickson A."/>
            <person name="Mathers N."/>
            <person name="Lee C.E."/>
            <person name="Colbourne J.K."/>
            <person name="Biales A."/>
            <person name="Johnston J.S."/>
            <person name="Wellborn G.A."/>
            <person name="Rosendale A.J."/>
            <person name="Cridge A.G."/>
            <person name="Munoz-Torres M.C."/>
            <person name="Bain P.A."/>
            <person name="Manny A.R."/>
            <person name="Major K.M."/>
            <person name="Lambert F.N."/>
            <person name="Vulpe C.D."/>
            <person name="Tuck P."/>
            <person name="Blalock B.J."/>
            <person name="Lin Y.Y."/>
            <person name="Smith M.E."/>
            <person name="Ochoa-Acuna H."/>
            <person name="Chen M.M."/>
            <person name="Childers C.P."/>
            <person name="Qu J."/>
            <person name="Dugan S."/>
            <person name="Lee S.L."/>
            <person name="Chao H."/>
            <person name="Dinh H."/>
            <person name="Han Y."/>
            <person name="Doddapaneni H."/>
            <person name="Worley K.C."/>
            <person name="Muzny D.M."/>
            <person name="Gibbs R.A."/>
            <person name="Richards S."/>
        </authorList>
    </citation>
    <scope>NUCLEOTIDE SEQUENCE</scope>
    <source>
        <strain evidence="16">HAZT.00-mixed</strain>
        <tissue evidence="16">Whole organism</tissue>
    </source>
</reference>
<evidence type="ECO:0000256" key="1">
    <source>
        <dbReference type="ARBA" id="ARBA00000548"/>
    </source>
</evidence>
<evidence type="ECO:0000256" key="5">
    <source>
        <dbReference type="ARBA" id="ARBA00011245"/>
    </source>
</evidence>
<dbReference type="GO" id="GO:0046872">
    <property type="term" value="F:metal ion binding"/>
    <property type="evidence" value="ECO:0007669"/>
    <property type="project" value="UniProtKB-KW"/>
</dbReference>
<dbReference type="InterPro" id="IPR031319">
    <property type="entry name" value="A-amylase_C"/>
</dbReference>
<dbReference type="Proteomes" id="UP000711488">
    <property type="component" value="Unassembled WGS sequence"/>
</dbReference>
<evidence type="ECO:0000256" key="9">
    <source>
        <dbReference type="ARBA" id="ARBA00022801"/>
    </source>
</evidence>
<evidence type="ECO:0000256" key="8">
    <source>
        <dbReference type="ARBA" id="ARBA00022729"/>
    </source>
</evidence>
<keyword evidence="8" id="KW-0732">Signal</keyword>
<dbReference type="InterPro" id="IPR013780">
    <property type="entry name" value="Glyco_hydro_b"/>
</dbReference>
<protein>
    <recommendedName>
        <fullName evidence="6">alpha-amylase</fullName>
        <ecNumber evidence="6">3.2.1.1</ecNumber>
    </recommendedName>
</protein>
<keyword evidence="13" id="KW-0119">Carbohydrate metabolism</keyword>
<reference evidence="16" key="1">
    <citation type="submission" date="2014-08" db="EMBL/GenBank/DDBJ databases">
        <authorList>
            <person name="Murali S."/>
            <person name="Richards S."/>
            <person name="Bandaranaike D."/>
            <person name="Bellair M."/>
            <person name="Blankenburg K."/>
            <person name="Chao H."/>
            <person name="Dinh H."/>
            <person name="Doddapaneni H."/>
            <person name="Dugan-Rocha S."/>
            <person name="Elkadiri S."/>
            <person name="Gnanaolivu R."/>
            <person name="Hughes D."/>
            <person name="Lee S."/>
            <person name="Li M."/>
            <person name="Ming W."/>
            <person name="Munidasa M."/>
            <person name="Muniz J."/>
            <person name="Nguyen L."/>
            <person name="Osuji N."/>
            <person name="Pu L.-L."/>
            <person name="Puazo M."/>
            <person name="Skinner E."/>
            <person name="Qu C."/>
            <person name="Quiroz J."/>
            <person name="Raj R."/>
            <person name="Weissenberger G."/>
            <person name="Xin Y."/>
            <person name="Zou X."/>
            <person name="Han Y."/>
            <person name="Worley K."/>
            <person name="Muzny D."/>
            <person name="Gibbs R."/>
        </authorList>
    </citation>
    <scope>NUCLEOTIDE SEQUENCE</scope>
    <source>
        <strain evidence="16">HAZT.00-mixed</strain>
        <tissue evidence="16">Whole organism</tissue>
    </source>
</reference>
<dbReference type="InterPro" id="IPR006048">
    <property type="entry name" value="A-amylase/branching_C"/>
</dbReference>
<dbReference type="OrthoDB" id="550577at2759"/>
<sequence length="97" mass="10285">MFLGTDSNDWWDNGNNQIAFCRGNKGFLAINNESYDLKQTLQTCLPAGTYCDVISGNVSGGSCTGKSVTVGSDGTAYIEILTSEDDGVLAIHAQSKI</sequence>
<dbReference type="EMBL" id="JQDR03000385">
    <property type="protein sequence ID" value="KAA0203929.1"/>
    <property type="molecule type" value="Genomic_DNA"/>
</dbReference>
<accession>A0A6A0HEN4</accession>
<evidence type="ECO:0000256" key="11">
    <source>
        <dbReference type="ARBA" id="ARBA00023157"/>
    </source>
</evidence>
<evidence type="ECO:0000256" key="14">
    <source>
        <dbReference type="ARBA" id="ARBA00023295"/>
    </source>
</evidence>
<proteinExistence type="inferred from homology"/>
<reference evidence="16" key="3">
    <citation type="submission" date="2019-06" db="EMBL/GenBank/DDBJ databases">
        <authorList>
            <person name="Poynton C."/>
            <person name="Hasenbein S."/>
            <person name="Benoit J.B."/>
            <person name="Sepulveda M.S."/>
            <person name="Poelchau M.F."/>
            <person name="Murali S.C."/>
            <person name="Chen S."/>
            <person name="Glastad K.M."/>
            <person name="Werren J.H."/>
            <person name="Vineis J.H."/>
            <person name="Bowen J.L."/>
            <person name="Friedrich M."/>
            <person name="Jones J."/>
            <person name="Robertson H.M."/>
            <person name="Feyereisen R."/>
            <person name="Mechler-Hickson A."/>
            <person name="Mathers N."/>
            <person name="Lee C.E."/>
            <person name="Colbourne J.K."/>
            <person name="Biales A."/>
            <person name="Johnston J.S."/>
            <person name="Wellborn G.A."/>
            <person name="Rosendale A.J."/>
            <person name="Cridge A.G."/>
            <person name="Munoz-Torres M.C."/>
            <person name="Bain P.A."/>
            <person name="Manny A.R."/>
            <person name="Major K.M."/>
            <person name="Lambert F.N."/>
            <person name="Vulpe C.D."/>
            <person name="Tuck P."/>
            <person name="Blalock B.J."/>
            <person name="Lin Y.-Y."/>
            <person name="Smith M.E."/>
            <person name="Ochoa-Acuna H."/>
            <person name="Chen M.-J.M."/>
            <person name="Childers C.P."/>
            <person name="Qu J."/>
            <person name="Dugan S."/>
            <person name="Lee S.L."/>
            <person name="Chao H."/>
            <person name="Dinh H."/>
            <person name="Han Y."/>
            <person name="Doddapaneni H."/>
            <person name="Worley K.C."/>
            <person name="Muzny D.M."/>
            <person name="Gibbs R.A."/>
            <person name="Richards S."/>
        </authorList>
    </citation>
    <scope>NUCLEOTIDE SEQUENCE</scope>
    <source>
        <strain evidence="16">HAZT.00-mixed</strain>
        <tissue evidence="16">Whole organism</tissue>
    </source>
</reference>
<dbReference type="AlphaFoldDB" id="A0A6A0HEN4"/>
<dbReference type="GO" id="GO:0004556">
    <property type="term" value="F:alpha-amylase activity"/>
    <property type="evidence" value="ECO:0007669"/>
    <property type="project" value="UniProtKB-EC"/>
</dbReference>